<dbReference type="InterPro" id="IPR036565">
    <property type="entry name" value="Mur-like_cat_sf"/>
</dbReference>
<evidence type="ECO:0000313" key="3">
    <source>
        <dbReference type="Proteomes" id="UP000178127"/>
    </source>
</evidence>
<protein>
    <submittedName>
        <fullName evidence="2">Poly-gamma-glutamate synthase PgsB</fullName>
    </submittedName>
</protein>
<dbReference type="PANTHER" id="PTHR43445">
    <property type="entry name" value="UDP-N-ACETYLMURAMATE--L-ALANINE LIGASE-RELATED"/>
    <property type="match status" value="1"/>
</dbReference>
<dbReference type="Proteomes" id="UP000178127">
    <property type="component" value="Unassembled WGS sequence"/>
</dbReference>
<gene>
    <name evidence="2" type="ORF">A3D91_02615</name>
</gene>
<comment type="caution">
    <text evidence="2">The sequence shown here is derived from an EMBL/GenBank/DDBJ whole genome shotgun (WGS) entry which is preliminary data.</text>
</comment>
<dbReference type="NCBIfam" id="TIGR04012">
    <property type="entry name" value="poly_gGlu_PgsB"/>
    <property type="match status" value="1"/>
</dbReference>
<feature type="domain" description="Mur ligase central" evidence="1">
    <location>
        <begin position="37"/>
        <end position="216"/>
    </location>
</feature>
<dbReference type="GO" id="GO:0005524">
    <property type="term" value="F:ATP binding"/>
    <property type="evidence" value="ECO:0007669"/>
    <property type="project" value="InterPro"/>
</dbReference>
<dbReference type="GO" id="GO:0016020">
    <property type="term" value="C:membrane"/>
    <property type="evidence" value="ECO:0007669"/>
    <property type="project" value="InterPro"/>
</dbReference>
<dbReference type="PRINTS" id="PR01758">
    <property type="entry name" value="CAPSULEPROTB"/>
</dbReference>
<reference evidence="2 3" key="1">
    <citation type="journal article" date="2016" name="Nat. Commun.">
        <title>Thousands of microbial genomes shed light on interconnected biogeochemical processes in an aquifer system.</title>
        <authorList>
            <person name="Anantharaman K."/>
            <person name="Brown C.T."/>
            <person name="Hug L.A."/>
            <person name="Sharon I."/>
            <person name="Castelle C.J."/>
            <person name="Probst A.J."/>
            <person name="Thomas B.C."/>
            <person name="Singh A."/>
            <person name="Wilkins M.J."/>
            <person name="Karaoz U."/>
            <person name="Brodie E.L."/>
            <person name="Williams K.H."/>
            <person name="Hubbard S.S."/>
            <person name="Banfield J.F."/>
        </authorList>
    </citation>
    <scope>NUCLEOTIDE SEQUENCE [LARGE SCALE GENOMIC DNA]</scope>
</reference>
<dbReference type="GO" id="GO:0045227">
    <property type="term" value="P:capsule polysaccharide biosynthetic process"/>
    <property type="evidence" value="ECO:0007669"/>
    <property type="project" value="InterPro"/>
</dbReference>
<dbReference type="Gene3D" id="3.40.1190.10">
    <property type="entry name" value="Mur-like, catalytic domain"/>
    <property type="match status" value="1"/>
</dbReference>
<dbReference type="Pfam" id="PF08245">
    <property type="entry name" value="Mur_ligase_M"/>
    <property type="match status" value="1"/>
</dbReference>
<dbReference type="InterPro" id="IPR050061">
    <property type="entry name" value="MurCDEF_pg_biosynth"/>
</dbReference>
<sequence>MLIIALLTAAFILYLLYQGYTYSSQIKDVPYRILVNGIRGKSSVTRYIAAVYREAGITTYAKTTGTEARIIDKDGNDINIHRNGYPNVNEQIYITSNFIKNKAECIVSECMAVNPLYQEWLQNKIIISNISVITNVRTDHTDYMGETLESIANSLAATIPTNGILITSEKNPKLLNIFREKCKSKNTKLKMADIKSVSDEDLAKFDYYVHKENIAIALEFSKLLGLDNDKAITAMSMATPDPGTFKLTPISYKNINLVWANLFAINDKESFVQVAKDLYSKLKDYKKVVILNNRFDRPGRVKVFTDVITKQKLADLIVTFGDYEIEVNKYALANKYSADKIINLGNEFGKKSSSVEEIMDEILKFVPGKNILIVGAVNIHTEQADRFLEWLKHSEDAKLPVFTVNKSTITKINNNYNFRNLYAN</sequence>
<evidence type="ECO:0000259" key="1">
    <source>
        <dbReference type="Pfam" id="PF08245"/>
    </source>
</evidence>
<dbReference type="SUPFAM" id="SSF53623">
    <property type="entry name" value="MurD-like peptide ligases, catalytic domain"/>
    <property type="match status" value="1"/>
</dbReference>
<name>A0A1F4V882_UNCKA</name>
<dbReference type="STRING" id="1802620.A3D91_02615"/>
<dbReference type="AlphaFoldDB" id="A0A1F4V882"/>
<dbReference type="EMBL" id="MEVD01000015">
    <property type="protein sequence ID" value="OGC53367.1"/>
    <property type="molecule type" value="Genomic_DNA"/>
</dbReference>
<accession>A0A1F4V882</accession>
<proteinExistence type="predicted"/>
<dbReference type="PANTHER" id="PTHR43445:SF1">
    <property type="entry name" value="PGA SYNTHASE CAPB"/>
    <property type="match status" value="1"/>
</dbReference>
<dbReference type="InterPro" id="IPR008337">
    <property type="entry name" value="Capsule_biosynth_CapB"/>
</dbReference>
<dbReference type="GO" id="GO:0016881">
    <property type="term" value="F:acid-amino acid ligase activity"/>
    <property type="evidence" value="ECO:0007669"/>
    <property type="project" value="InterPro"/>
</dbReference>
<evidence type="ECO:0000313" key="2">
    <source>
        <dbReference type="EMBL" id="OGC53367.1"/>
    </source>
</evidence>
<dbReference type="InterPro" id="IPR013221">
    <property type="entry name" value="Mur_ligase_cen"/>
</dbReference>
<organism evidence="2 3">
    <name type="scientific">candidate division WWE3 bacterium RIFCSPHIGHO2_02_FULL_38_14</name>
    <dbReference type="NCBI Taxonomy" id="1802620"/>
    <lineage>
        <taxon>Bacteria</taxon>
        <taxon>Katanobacteria</taxon>
    </lineage>
</organism>